<dbReference type="Proteomes" id="UP000827284">
    <property type="component" value="Unassembled WGS sequence"/>
</dbReference>
<dbReference type="EMBL" id="BQFW01000005">
    <property type="protein sequence ID" value="GJJ71345.1"/>
    <property type="molecule type" value="Genomic_DNA"/>
</dbReference>
<dbReference type="GO" id="GO:0000329">
    <property type="term" value="C:fungal-type vacuole membrane"/>
    <property type="evidence" value="ECO:0007669"/>
    <property type="project" value="InterPro"/>
</dbReference>
<organism evidence="1 2">
    <name type="scientific">Entomortierella parvispora</name>
    <dbReference type="NCBI Taxonomy" id="205924"/>
    <lineage>
        <taxon>Eukaryota</taxon>
        <taxon>Fungi</taxon>
        <taxon>Fungi incertae sedis</taxon>
        <taxon>Mucoromycota</taxon>
        <taxon>Mortierellomycotina</taxon>
        <taxon>Mortierellomycetes</taxon>
        <taxon>Mortierellales</taxon>
        <taxon>Mortierellaceae</taxon>
        <taxon>Entomortierella</taxon>
    </lineage>
</organism>
<dbReference type="InterPro" id="IPR046368">
    <property type="entry name" value="Tag1"/>
</dbReference>
<dbReference type="PANTHER" id="PTHR35895:SF1">
    <property type="entry name" value="LIPID-BINDING SERUM GLYCOPROTEIN C-TERMINAL DOMAIN-CONTAINING PROTEIN"/>
    <property type="match status" value="1"/>
</dbReference>
<proteinExistence type="predicted"/>
<reference evidence="1" key="2">
    <citation type="journal article" date="2022" name="Microbiol. Resour. Announc.">
        <title>Whole-Genome Sequence of Entomortierella parvispora E1425, a Mucoromycotan Fungus Associated with Burkholderiaceae-Related Endosymbiotic Bacteria.</title>
        <authorList>
            <person name="Herlambang A."/>
            <person name="Guo Y."/>
            <person name="Takashima Y."/>
            <person name="Narisawa K."/>
            <person name="Ohta H."/>
            <person name="Nishizawa T."/>
        </authorList>
    </citation>
    <scope>NUCLEOTIDE SEQUENCE</scope>
    <source>
        <strain evidence="1">E1425</strain>
    </source>
</reference>
<dbReference type="PANTHER" id="PTHR35895">
    <property type="entry name" value="CHROMOSOME 16, WHOLE GENOME SHOTGUN SEQUENCE"/>
    <property type="match status" value="1"/>
</dbReference>
<dbReference type="PROSITE" id="PS51318">
    <property type="entry name" value="TAT"/>
    <property type="match status" value="1"/>
</dbReference>
<comment type="caution">
    <text evidence="1">The sequence shown here is derived from an EMBL/GenBank/DDBJ whole genome shotgun (WGS) entry which is preliminary data.</text>
</comment>
<accession>A0A9P3H7A9</accession>
<sequence>MSPPSANRGFSMRSLLATAGIAGLALLSSTFVPSANAAAVVTLGDASDSPGSIILGGLSSMVPKPASLIDRYLTPGLANVTNIGVSIQSPTQVIVHANASLSNPFGQVTMPLGQVGISIWLDNVSLANVTTSNLTIAGGTAPVAFNATIDVADGSKSPALQTSINNLVVALVGGSTPSGPPPVITLTDLTVAGNNLGMQPISIPVQPTPSGPIPAPKIGVVTSSPSTPSSPVTSPAAATASPPVIGLGGLINPNVTLAWPVLNKVVVEAVAGATLTAGVGFTWNNPLNIDLDIPYISIDVGLNGTRVVTVGIEAIQLTPGPMSADILVDLTFNNDPEAAVQVGAFVNDFLAGELFQVLNIGNLTFGTPGSNTSATGQLLNTLFSGITVDLPLTGIQTGAIEDLVLSYIKPYLPYNLSNLGGTGGVSTLLQYLQGLTVATASGHTLVISPKLVLPFPFLLDLNIPYFALDINLDENTLGQLFLADLVGSGQGQVAVSVGIGIVFKEPSLQIPATLAKLVNGLMTGAPGSLDILAGVSNLAIGVSPSDAVQTLSAVSVAVPISSVITGSINTGNLLGSIMSETNVTIANNAVSIKVGSVADLTIHEANIDVLPSNMVTVGINLDVFLGLPIVADIGYFGVQLQLDAAQLAAVSMDSGINYAGGTVDMNVDVAIAVGTGTAISGNVAQLVNAVIAHQTVNSTLGISGIVIGQSSTDLIDALSAIAVQLPLGGLLGSTAIPSLPSGFLNSTISQLGLTVSDLSLATIPNAGLSIGARAAFSNPFPISINVPYIGISGGLDNVDLLTIGVENLAALPGANSLQAEIDLNFNNAAAAQTKVATFLGELLGGQLGNTPEALTAHNLRIGASPTDYFDLLSQIDISIPSKEILTQANVNLLISKLGVNVTQVADNLLSNLQIGAISADLTKAPVMELGASVSVSNFSLPISVNIGYFGVDIALDTAALAHIDVPSINITTANNKLTLSIQAAVTIQDSPAVEADIAGLVNYFISNSTTSPVQNLVISNPLVGASITDNIQTFALIQYPVALPALLAKAKVYVNNLLSSLASGLSLNNIALSGLDVNLNSPSIISVQGGVQVKNLTLPADISISYVGVSLGLDTTPLANVTIPTLQLTNANNTLSVNFQVLANVLQSTDLSTQIANLVGSFLYPGQVVPPNTLSIYDPVFGGDASHLFYILSQIKVNIALAPYLQKISTMLNGTLAGSTGSNLLEGLDIGSLVVDLNTPQTIGIDAAISIKNITIPAEIQLNYVGLNVAINTIGLANIAVPQFTLASSNGALAITAHVDVALLTSDALTSAISSLVTGVISNQTTPATNIVISGITFGGSSTNVFTILSGIAVPINVAPYINKIPALLASSSSLMSRVSIGQLLVDLNTPQTIGIDTSVSIKNITLPAQIQLNYLGANIAIGQVPLVQLGIPSFNMTPSNGNLDISLHVNLALQESTALTQTINGLVQTVLAGQPIPTTQLVISGAAFGGSPTNVFTFLQGVQIPLDVTSILNKTLESAGGAAGASSLLNSIAISNLTVDLNSPQVIGIDASVLVKNFTLPAQIELNYVGANIAIGSVPLASVAIPTFTMAPSGNDLSLSVQVNVDLLSSPQLSSAISGLVSGILSNQTLPTTDIVLSGAVFGASVTNFFTILQGVTIPINITPYISKIESMLSGAGSLLGGIGLSGLNINLNQAPVIAIAANIDVKNLTLPAKLNVGYFGLNIGINNVSLAQVAIPKLVLGSTGSDLTIATQVDITLQETDASETMVAGLVNSVVAGQAPQGTITISGIAFGASQSNVFTILQDVSIPIPISKIMSLVPSTSGSAVNTTSILDALSLQSADINMKNPPSIGADIAIALMGYSFDAQLLLSYVSISAFLDTTPLATITVPGISLNSGSNQVDLTVNTLINLESGSAIQTEVANIVNGVLNNSTAASTNLVISNIAFGGSASSTFQILDKVQVSLPLTPYIQQITSLVGGLLSGSTSNTTTPAISVTQLDISATGANDLSIAVGASIGGIGSKISVEMPYIGLQVTTGGAGFVYPTINNLALANGQVSLTLDLPFQSAAQSIVSSLSTPVSQLMFSTVGTVSGSLVAGNILFGASASQAFNIASQVQVTIQLNDVFQKAQAYLNVHDSLHLSDMNTVLTTTGISATLGVTGIPLGTLPLKMNFPITLSGAYQNTPILNIQTTSMSLAASPWSLGASITVVEPAFATALAGMLPNILEWKNALQGVTLGNITLGSFTALGGLTITPPVVTLWDITLPLGSLSPHLSPLGMDFSVTFTNQGPMQVDVGSIDIMVQQGPTIDVIEITNLGGPIHLNNAAESGGANTLSLNASLKFSFLQFFDILAKLLNPAQNFQFVFSMTTSAGQPMPWLQNSLNQVPAAIFSNLLPILGDALSHVSFGL</sequence>
<name>A0A9P3H7A9_9FUNG</name>
<evidence type="ECO:0000313" key="1">
    <source>
        <dbReference type="EMBL" id="GJJ71345.1"/>
    </source>
</evidence>
<evidence type="ECO:0000313" key="2">
    <source>
        <dbReference type="Proteomes" id="UP000827284"/>
    </source>
</evidence>
<reference evidence="1" key="1">
    <citation type="submission" date="2021-11" db="EMBL/GenBank/DDBJ databases">
        <authorList>
            <person name="Herlambang A."/>
            <person name="Guo Y."/>
            <person name="Takashima Y."/>
            <person name="Nishizawa T."/>
        </authorList>
    </citation>
    <scope>NUCLEOTIDE SEQUENCE</scope>
    <source>
        <strain evidence="1">E1425</strain>
    </source>
</reference>
<dbReference type="OrthoDB" id="5540378at2759"/>
<gene>
    <name evidence="1" type="ORF">EMPS_03695</name>
</gene>
<keyword evidence="2" id="KW-1185">Reference proteome</keyword>
<protein>
    <submittedName>
        <fullName evidence="1">Uncharacterized protein</fullName>
    </submittedName>
</protein>
<dbReference type="InterPro" id="IPR006311">
    <property type="entry name" value="TAT_signal"/>
</dbReference>